<dbReference type="STRING" id="1325734.A0A428P565"/>
<dbReference type="Pfam" id="PF00023">
    <property type="entry name" value="Ank"/>
    <property type="match status" value="1"/>
</dbReference>
<sequence>MILSLPQELVCMIAELCSLGGQASLSRSCRLLCEICIPILYRNDVKNYRSSSVFHAIVHSRDERDTLAILAAAKANGADFKRCQDARKYHPLSLFHLDATLHSPLRLAARRGRDDVMSFLLDHGLPPDGPGDTDTSKKTPLMEAIVSHQESTAILLVRRGASIGLRPPNLEAFKAAVRGDLVCLVRVIVEREDLDVNAEVGHGCTPLVLAVCYRREQMIRALLSMGAQAMPAMRQFCRNHAFVSILWMLDSGSMLMSETLSIDDILELAALITTQRASPVHKNQQVLALERFLELLDKTGPWDCSSSVRSARQPACFLDALLQRVLSIDHTNKCLATLLLRKGARIHSGVFSQLLETLNSPIFNEDRVRCLRRHRGLLHCFDFVYSHLLSSSAQSRQSVGDDFLEHVPDNAVLLVWELKQRGMPLTASGLEAMGRQKLENE</sequence>
<protein>
    <submittedName>
        <fullName evidence="1">Uncharacterized protein</fullName>
    </submittedName>
</protein>
<dbReference type="PANTHER" id="PTHR46224:SF64">
    <property type="entry name" value="IQ MOTIF AND ANKYRIN REPEAT DOMAIN-CONTAINING PROTEIN 1"/>
    <property type="match status" value="1"/>
</dbReference>
<dbReference type="SUPFAM" id="SSF48403">
    <property type="entry name" value="Ankyrin repeat"/>
    <property type="match status" value="1"/>
</dbReference>
<evidence type="ECO:0000313" key="2">
    <source>
        <dbReference type="Proteomes" id="UP000288168"/>
    </source>
</evidence>
<evidence type="ECO:0000313" key="1">
    <source>
        <dbReference type="EMBL" id="RSL48155.1"/>
    </source>
</evidence>
<proteinExistence type="predicted"/>
<dbReference type="AlphaFoldDB" id="A0A428P565"/>
<gene>
    <name evidence="1" type="ORF">CEP54_013070</name>
</gene>
<comment type="caution">
    <text evidence="1">The sequence shown here is derived from an EMBL/GenBank/DDBJ whole genome shotgun (WGS) entry which is preliminary data.</text>
</comment>
<dbReference type="InterPro" id="IPR036770">
    <property type="entry name" value="Ankyrin_rpt-contain_sf"/>
</dbReference>
<dbReference type="InterPro" id="IPR002110">
    <property type="entry name" value="Ankyrin_rpt"/>
</dbReference>
<name>A0A428P565_9HYPO</name>
<dbReference type="SMART" id="SM00248">
    <property type="entry name" value="ANK"/>
    <property type="match status" value="3"/>
</dbReference>
<keyword evidence="2" id="KW-1185">Reference proteome</keyword>
<dbReference type="OrthoDB" id="341259at2759"/>
<reference evidence="1 2" key="1">
    <citation type="submission" date="2017-06" db="EMBL/GenBank/DDBJ databases">
        <title>Comparative genomic analysis of Ambrosia Fusariam Clade fungi.</title>
        <authorList>
            <person name="Stajich J.E."/>
            <person name="Carrillo J."/>
            <person name="Kijimoto T."/>
            <person name="Eskalen A."/>
            <person name="O'Donnell K."/>
            <person name="Kasson M."/>
        </authorList>
    </citation>
    <scope>NUCLEOTIDE SEQUENCE [LARGE SCALE GENOMIC DNA]</scope>
    <source>
        <strain evidence="1 2">NRRL62584</strain>
    </source>
</reference>
<dbReference type="Gene3D" id="1.25.40.20">
    <property type="entry name" value="Ankyrin repeat-containing domain"/>
    <property type="match status" value="2"/>
</dbReference>
<accession>A0A428P565</accession>
<dbReference type="Pfam" id="PF12796">
    <property type="entry name" value="Ank_2"/>
    <property type="match status" value="1"/>
</dbReference>
<dbReference type="EMBL" id="NKCI01000202">
    <property type="protein sequence ID" value="RSL48155.1"/>
    <property type="molecule type" value="Genomic_DNA"/>
</dbReference>
<dbReference type="Proteomes" id="UP000288168">
    <property type="component" value="Unassembled WGS sequence"/>
</dbReference>
<dbReference type="PANTHER" id="PTHR46224">
    <property type="entry name" value="ANKYRIN REPEAT FAMILY PROTEIN"/>
    <property type="match status" value="1"/>
</dbReference>
<dbReference type="InterPro" id="IPR051616">
    <property type="entry name" value="Cul2-RING_E3_ligase_SR"/>
</dbReference>
<organism evidence="1 2">
    <name type="scientific">Fusarium duplospermum</name>
    <dbReference type="NCBI Taxonomy" id="1325734"/>
    <lineage>
        <taxon>Eukaryota</taxon>
        <taxon>Fungi</taxon>
        <taxon>Dikarya</taxon>
        <taxon>Ascomycota</taxon>
        <taxon>Pezizomycotina</taxon>
        <taxon>Sordariomycetes</taxon>
        <taxon>Hypocreomycetidae</taxon>
        <taxon>Hypocreales</taxon>
        <taxon>Nectriaceae</taxon>
        <taxon>Fusarium</taxon>
        <taxon>Fusarium solani species complex</taxon>
    </lineage>
</organism>